<evidence type="ECO:0000256" key="9">
    <source>
        <dbReference type="ARBA" id="ARBA00023273"/>
    </source>
</evidence>
<comment type="similarity">
    <text evidence="10">Belongs to the CFAP52 family.</text>
</comment>
<evidence type="ECO:0000256" key="13">
    <source>
        <dbReference type="ARBA" id="ARBA00047117"/>
    </source>
</evidence>
<dbReference type="RefSeq" id="XP_019641997.1">
    <property type="nucleotide sequence ID" value="XM_019786438.1"/>
</dbReference>
<keyword evidence="16" id="KW-1185">Reference proteome</keyword>
<comment type="subcellular location">
    <subcellularLocation>
        <location evidence="1">Cell projection</location>
        <location evidence="1">Cilium</location>
        <location evidence="1">Flagellum</location>
    </subcellularLocation>
    <subcellularLocation>
        <location evidence="2">Cytoplasm</location>
        <location evidence="2">Cytoskeleton</location>
        <location evidence="2">Cilium axoneme</location>
    </subcellularLocation>
</comment>
<dbReference type="PANTHER" id="PTHR13720">
    <property type="entry name" value="WD-40 REPEAT PROTEIN"/>
    <property type="match status" value="1"/>
</dbReference>
<keyword evidence="5" id="KW-0677">Repeat</keyword>
<feature type="repeat" description="WD" evidence="14">
    <location>
        <begin position="590"/>
        <end position="627"/>
    </location>
</feature>
<evidence type="ECO:0000256" key="11">
    <source>
        <dbReference type="ARBA" id="ARBA00029552"/>
    </source>
</evidence>
<dbReference type="Gene3D" id="2.130.10.10">
    <property type="entry name" value="YVTN repeat-like/Quinoprotein amine dehydrogenase"/>
    <property type="match status" value="3"/>
</dbReference>
<dbReference type="InterPro" id="IPR050630">
    <property type="entry name" value="WD_repeat_EMAP"/>
</dbReference>
<keyword evidence="8" id="KW-0206">Cytoskeleton</keyword>
<dbReference type="FunFam" id="2.130.10.10:FF:000207">
    <property type="entry name" value="Cilia- and flagella-associated protein 52"/>
    <property type="match status" value="1"/>
</dbReference>
<evidence type="ECO:0000259" key="15">
    <source>
        <dbReference type="Pfam" id="PF23409"/>
    </source>
</evidence>
<dbReference type="KEGG" id="bbel:109483425"/>
<feature type="repeat" description="WD" evidence="14">
    <location>
        <begin position="420"/>
        <end position="453"/>
    </location>
</feature>
<evidence type="ECO:0000313" key="17">
    <source>
        <dbReference type="RefSeq" id="XP_019641997.1"/>
    </source>
</evidence>
<protein>
    <recommendedName>
        <fullName evidence="11">Cilia- and flagella-associated protein 52</fullName>
    </recommendedName>
</protein>
<feature type="domain" description="EML-like first beta-propeller" evidence="15">
    <location>
        <begin position="55"/>
        <end position="323"/>
    </location>
</feature>
<dbReference type="Pfam" id="PF23409">
    <property type="entry name" value="Beta-prop_EML"/>
    <property type="match status" value="1"/>
</dbReference>
<dbReference type="FunFam" id="2.130.10.10:FF:000291">
    <property type="entry name" value="Cilia-and flagella-associated protein 52 isoform X1"/>
    <property type="match status" value="1"/>
</dbReference>
<dbReference type="SMART" id="SM00320">
    <property type="entry name" value="WD40"/>
    <property type="match status" value="12"/>
</dbReference>
<dbReference type="PRINTS" id="PR00320">
    <property type="entry name" value="GPROTEINBRPT"/>
</dbReference>
<dbReference type="SUPFAM" id="SSF50978">
    <property type="entry name" value="WD40 repeat-like"/>
    <property type="match status" value="2"/>
</dbReference>
<evidence type="ECO:0000256" key="10">
    <source>
        <dbReference type="ARBA" id="ARBA00029456"/>
    </source>
</evidence>
<dbReference type="Proteomes" id="UP000515135">
    <property type="component" value="Unplaced"/>
</dbReference>
<evidence type="ECO:0000256" key="12">
    <source>
        <dbReference type="ARBA" id="ARBA00046056"/>
    </source>
</evidence>
<evidence type="ECO:0000256" key="14">
    <source>
        <dbReference type="PROSITE-ProRule" id="PRU00221"/>
    </source>
</evidence>
<comment type="subunit">
    <text evidence="13">Microtubule inner protein component of sperm flagellar doublet microtubules. Interacts with BRCA2. Interacts with the CCT chaperonin complex. Interacts with HSP70. Interacts with AK8. Interacts with CFAP45. Interacts with DNAI1. Interacts with IQDC.</text>
</comment>
<evidence type="ECO:0000256" key="3">
    <source>
        <dbReference type="ARBA" id="ARBA00022490"/>
    </source>
</evidence>
<dbReference type="PROSITE" id="PS50082">
    <property type="entry name" value="WD_REPEATS_2"/>
    <property type="match status" value="6"/>
</dbReference>
<keyword evidence="6" id="KW-0282">Flagellum</keyword>
<dbReference type="GO" id="GO:0031514">
    <property type="term" value="C:motile cilium"/>
    <property type="evidence" value="ECO:0007669"/>
    <property type="project" value="UniProtKB-SubCell"/>
</dbReference>
<evidence type="ECO:0000256" key="1">
    <source>
        <dbReference type="ARBA" id="ARBA00004230"/>
    </source>
</evidence>
<feature type="repeat" description="WD" evidence="14">
    <location>
        <begin position="464"/>
        <end position="498"/>
    </location>
</feature>
<keyword evidence="3" id="KW-0963">Cytoplasm</keyword>
<proteinExistence type="inferred from homology"/>
<evidence type="ECO:0000256" key="4">
    <source>
        <dbReference type="ARBA" id="ARBA00022574"/>
    </source>
</evidence>
<dbReference type="InterPro" id="IPR019775">
    <property type="entry name" value="WD40_repeat_CS"/>
</dbReference>
<organism evidence="16 17">
    <name type="scientific">Branchiostoma belcheri</name>
    <name type="common">Amphioxus</name>
    <dbReference type="NCBI Taxonomy" id="7741"/>
    <lineage>
        <taxon>Eukaryota</taxon>
        <taxon>Metazoa</taxon>
        <taxon>Chordata</taxon>
        <taxon>Cephalochordata</taxon>
        <taxon>Leptocardii</taxon>
        <taxon>Amphioxiformes</taxon>
        <taxon>Branchiostomatidae</taxon>
        <taxon>Branchiostoma</taxon>
    </lineage>
</organism>
<dbReference type="PROSITE" id="PS50294">
    <property type="entry name" value="WD_REPEATS_REGION"/>
    <property type="match status" value="3"/>
</dbReference>
<evidence type="ECO:0000256" key="7">
    <source>
        <dbReference type="ARBA" id="ARBA00023069"/>
    </source>
</evidence>
<evidence type="ECO:0000256" key="8">
    <source>
        <dbReference type="ARBA" id="ARBA00023212"/>
    </source>
</evidence>
<keyword evidence="9" id="KW-0966">Cell projection</keyword>
<dbReference type="OrthoDB" id="6252103at2759"/>
<evidence type="ECO:0000313" key="16">
    <source>
        <dbReference type="Proteomes" id="UP000515135"/>
    </source>
</evidence>
<evidence type="ECO:0000256" key="2">
    <source>
        <dbReference type="ARBA" id="ARBA00004430"/>
    </source>
</evidence>
<dbReference type="PROSITE" id="PS00678">
    <property type="entry name" value="WD_REPEATS_1"/>
    <property type="match status" value="2"/>
</dbReference>
<dbReference type="AlphaFoldDB" id="A0A6P5AFH1"/>
<dbReference type="Pfam" id="PF00400">
    <property type="entry name" value="WD40"/>
    <property type="match status" value="4"/>
</dbReference>
<feature type="repeat" description="WD" evidence="14">
    <location>
        <begin position="548"/>
        <end position="589"/>
    </location>
</feature>
<comment type="function">
    <text evidence="12">Microtubule inner protein (MIP) part of the dynein-decorated doublet microtubules (DMTs) in cilia axoneme. Important for proper ciliary and flagellar beating. May act in cooperation with CFAP45 and axonemal dynein subunit DNAH11. May play a role in cell growth and/or survival.</text>
</comment>
<dbReference type="InterPro" id="IPR036322">
    <property type="entry name" value="WD40_repeat_dom_sf"/>
</dbReference>
<dbReference type="FunFam" id="2.130.10.10:FF:000173">
    <property type="entry name" value="Cilia- and flagella-associated protein 52"/>
    <property type="match status" value="1"/>
</dbReference>
<dbReference type="InterPro" id="IPR015943">
    <property type="entry name" value="WD40/YVTN_repeat-like_dom_sf"/>
</dbReference>
<accession>A0A6P5AFH1</accession>
<dbReference type="InterPro" id="IPR020472">
    <property type="entry name" value="WD40_PAC1"/>
</dbReference>
<keyword evidence="7" id="KW-0969">Cilium</keyword>
<feature type="repeat" description="WD" evidence="14">
    <location>
        <begin position="515"/>
        <end position="546"/>
    </location>
</feature>
<dbReference type="PANTHER" id="PTHR13720:SF14">
    <property type="entry name" value="CILIA- AND FLAGELLA-ASSOCIATED PROTEIN 52"/>
    <property type="match status" value="1"/>
</dbReference>
<sequence length="627" mass="69000">MSTATEDTVGKLELDCTIGFAGDVPGGLIVHPDRQHMVYPLGCTVIIQDIVSSKQYFLSGHTNDVRCLAVSKSGNYLASGQVTHMGFKADVIIWDFKSRSMYCRLTLHKVKVEALAFSPNDKYLVTLGGQDDSSVVVWNIANKEAICGSPAAVSSAGITYCVKFANNNDNLFFTGGDGTLRVWELDVANRKIRPTDVNMGQIKRIVKCIEVKDDDNYFYCGTTSGDILAINTKTKLFQHYGPEKDKFSLGVTSMALLKTGNILVGGGDGTVAVVTQAVNKKDKKATFKKLANQTAKVEGGIKSVALRGEGHQFFVGTEKSQIYRFNFAEFTSELTRSCHFAAVRDIVFPRECSELFATCSKDDIRVWHADKGKELLRISVKELCHAIDFMPDGKCIVSAWNDGKIRAFYPETGKEMFVINDAHPKGVTAIACTNGGRRIISGGGEGQVRVWDITPSYQKLVEAMKEHKASVTCIKVRKNDMECVTASSDGTCIIWDLQRFVRNQVLFANTLFRCVNYHPDEFQVITSGTDRKIGYWEVYDGNQIRELDGSKSGAINGMDISPGGGSFVTGGDDKLIKVWKYDEGEVTHVGIGHSGDISKLKISPDQRHIVSVSTDGAILRWRYPNGQ</sequence>
<dbReference type="InterPro" id="IPR001680">
    <property type="entry name" value="WD40_rpt"/>
</dbReference>
<reference evidence="17" key="1">
    <citation type="submission" date="2025-08" db="UniProtKB">
        <authorList>
            <consortium name="RefSeq"/>
        </authorList>
    </citation>
    <scope>IDENTIFICATION</scope>
    <source>
        <tissue evidence="17">Gonad</tissue>
    </source>
</reference>
<evidence type="ECO:0000256" key="6">
    <source>
        <dbReference type="ARBA" id="ARBA00022846"/>
    </source>
</evidence>
<feature type="repeat" description="WD" evidence="14">
    <location>
        <begin position="105"/>
        <end position="148"/>
    </location>
</feature>
<evidence type="ECO:0000256" key="5">
    <source>
        <dbReference type="ARBA" id="ARBA00022737"/>
    </source>
</evidence>
<name>A0A6P5AFH1_BRABE</name>
<dbReference type="GeneID" id="109483425"/>
<dbReference type="InterPro" id="IPR055439">
    <property type="entry name" value="Beta-prop_EML_1st"/>
</dbReference>
<gene>
    <name evidence="17" type="primary">LOC109483425</name>
</gene>
<keyword evidence="4 14" id="KW-0853">WD repeat</keyword>
<dbReference type="GO" id="GO:0005930">
    <property type="term" value="C:axoneme"/>
    <property type="evidence" value="ECO:0007669"/>
    <property type="project" value="UniProtKB-SubCell"/>
</dbReference>